<dbReference type="RefSeq" id="WP_304560513.1">
    <property type="nucleotide sequence ID" value="NZ_JAUQSZ010000003.1"/>
</dbReference>
<dbReference type="SUPFAM" id="SSF140736">
    <property type="entry name" value="Rv1873-like"/>
    <property type="match status" value="1"/>
</dbReference>
<organism evidence="1 2">
    <name type="scientific">Sphingomonas immobilis</name>
    <dbReference type="NCBI Taxonomy" id="3063997"/>
    <lineage>
        <taxon>Bacteria</taxon>
        <taxon>Pseudomonadati</taxon>
        <taxon>Pseudomonadota</taxon>
        <taxon>Alphaproteobacteria</taxon>
        <taxon>Sphingomonadales</taxon>
        <taxon>Sphingomonadaceae</taxon>
        <taxon>Sphingomonas</taxon>
    </lineage>
</organism>
<evidence type="ECO:0000313" key="1">
    <source>
        <dbReference type="EMBL" id="MDO7841795.1"/>
    </source>
</evidence>
<proteinExistence type="predicted"/>
<dbReference type="PIRSF" id="PIRSF008546">
    <property type="entry name" value="UCP008546"/>
    <property type="match status" value="1"/>
</dbReference>
<dbReference type="Gene3D" id="1.25.40.380">
    <property type="entry name" value="Protein of unknown function DUF1810"/>
    <property type="match status" value="1"/>
</dbReference>
<protein>
    <submittedName>
        <fullName evidence="1">DUF1810 domain-containing protein</fullName>
    </submittedName>
</protein>
<name>A0ABT8ZW42_9SPHN</name>
<gene>
    <name evidence="1" type="ORF">Q5H94_05615</name>
</gene>
<reference evidence="1" key="1">
    <citation type="submission" date="2023-07" db="EMBL/GenBank/DDBJ databases">
        <authorList>
            <person name="Kim M.K."/>
        </authorList>
    </citation>
    <scope>NUCLEOTIDE SEQUENCE</scope>
    <source>
        <strain evidence="1">CA1-15</strain>
    </source>
</reference>
<comment type="caution">
    <text evidence="1">The sequence shown here is derived from an EMBL/GenBank/DDBJ whole genome shotgun (WGS) entry which is preliminary data.</text>
</comment>
<dbReference type="InterPro" id="IPR036287">
    <property type="entry name" value="Rv1873-like_sf"/>
</dbReference>
<evidence type="ECO:0000313" key="2">
    <source>
        <dbReference type="Proteomes" id="UP001176468"/>
    </source>
</evidence>
<dbReference type="InterPro" id="IPR014937">
    <property type="entry name" value="DUF1810"/>
</dbReference>
<dbReference type="EMBL" id="JAUQSZ010000003">
    <property type="protein sequence ID" value="MDO7841795.1"/>
    <property type="molecule type" value="Genomic_DNA"/>
</dbReference>
<keyword evidence="2" id="KW-1185">Reference proteome</keyword>
<dbReference type="Pfam" id="PF08837">
    <property type="entry name" value="DUF1810"/>
    <property type="match status" value="1"/>
</dbReference>
<dbReference type="Proteomes" id="UP001176468">
    <property type="component" value="Unassembled WGS sequence"/>
</dbReference>
<accession>A0ABT8ZW42</accession>
<sequence>MAIAASLDRFLEAQAPIYATALGEIRRGAKRSHWMWFVFPQLTSLGRSSTAQYYGIASIAVAIAYLDHPVLGARYVECVEALQDLSTSDAVAVFGETDAMKLRSSLTLFEMARPTALFDAALARWFRGERDPHTLALIAAAPGA</sequence>